<evidence type="ECO:0000259" key="1">
    <source>
        <dbReference type="Pfam" id="PF12759"/>
    </source>
</evidence>
<dbReference type="EMBL" id="CP074352">
    <property type="protein sequence ID" value="UYU31968.1"/>
    <property type="molecule type" value="Genomic_DNA"/>
</dbReference>
<dbReference type="InterPro" id="IPR024431">
    <property type="entry name" value="InsA_HTH_dom"/>
</dbReference>
<keyword evidence="3" id="KW-1185">Reference proteome</keyword>
<evidence type="ECO:0000313" key="3">
    <source>
        <dbReference type="Proteomes" id="UP001156318"/>
    </source>
</evidence>
<dbReference type="Pfam" id="PF12759">
    <property type="entry name" value="HTH_Tnp_IS1"/>
    <property type="match status" value="1"/>
</dbReference>
<dbReference type="Proteomes" id="UP001156318">
    <property type="component" value="Chromosome"/>
</dbReference>
<organism evidence="2 3">
    <name type="scientific">Siccibacter colletis</name>
    <dbReference type="NCBI Taxonomy" id="1505757"/>
    <lineage>
        <taxon>Bacteria</taxon>
        <taxon>Pseudomonadati</taxon>
        <taxon>Pseudomonadota</taxon>
        <taxon>Gammaproteobacteria</taxon>
        <taxon>Enterobacterales</taxon>
        <taxon>Enterobacteriaceae</taxon>
        <taxon>Siccibacter</taxon>
    </lineage>
</organism>
<accession>A0ABY6JHQ2</accession>
<gene>
    <name evidence="2" type="ORF">KFZ77_00170</name>
</gene>
<proteinExistence type="predicted"/>
<sequence>MKEQIVDPTMTNAGIRGIGRVLYNGIYAVVRSLKHSRHDV</sequence>
<reference evidence="2 3" key="1">
    <citation type="submission" date="2021-05" db="EMBL/GenBank/DDBJ databases">
        <title>Isolation, identification, and the growth promoting effects of Pantoea dispersa strain YSD J2 from the aboveground leaves of Cyperus esculentus L.Var. Sativus.</title>
        <authorList>
            <person name="Wang S."/>
            <person name="Tang X.M."/>
            <person name="Huang Y.N."/>
        </authorList>
    </citation>
    <scope>NUCLEOTIDE SEQUENCE [LARGE SCALE GENOMIC DNA]</scope>
    <source>
        <strain evidence="3">YSD YN2</strain>
    </source>
</reference>
<name>A0ABY6JHQ2_9ENTR</name>
<feature type="domain" description="Insertion element IS1 protein InsA helix-turn-helix" evidence="1">
    <location>
        <begin position="1"/>
        <end position="37"/>
    </location>
</feature>
<protein>
    <recommendedName>
        <fullName evidence="1">Insertion element IS1 protein InsA helix-turn-helix domain-containing protein</fullName>
    </recommendedName>
</protein>
<evidence type="ECO:0000313" key="2">
    <source>
        <dbReference type="EMBL" id="UYU31968.1"/>
    </source>
</evidence>